<accession>A0ABW5KHU5</accession>
<name>A0ABW5KHU5_9SPHI</name>
<evidence type="ECO:0008006" key="3">
    <source>
        <dbReference type="Google" id="ProtNLM"/>
    </source>
</evidence>
<organism evidence="1 2">
    <name type="scientific">Sphingobacterium suaedae</name>
    <dbReference type="NCBI Taxonomy" id="1686402"/>
    <lineage>
        <taxon>Bacteria</taxon>
        <taxon>Pseudomonadati</taxon>
        <taxon>Bacteroidota</taxon>
        <taxon>Sphingobacteriia</taxon>
        <taxon>Sphingobacteriales</taxon>
        <taxon>Sphingobacteriaceae</taxon>
        <taxon>Sphingobacterium</taxon>
    </lineage>
</organism>
<keyword evidence="2" id="KW-1185">Reference proteome</keyword>
<dbReference type="RefSeq" id="WP_380903105.1">
    <property type="nucleotide sequence ID" value="NZ_JBHUEG010000007.1"/>
</dbReference>
<sequence length="938" mass="107413">MTHKILYIKTLIALILYFNLNIALSQIVDNEQASSSIRWKQIETEFYRVIYPSTFENSAKRLVTQLPSIREKSSNSLSISPKKITLILQGNHLSQNGYVQLAPRKSEFYPIPSSVADNQEWLPNLALHELRHVAQFDKLTGRIKAPFFEQLALALYALNLPAWYFEGDAVQIETVHSAGGRGRLPSWEMPVRANLLSGKSYSFNKYVLGSFKDNVPSHYTIGFLMNTYMTNHYGIESHEKIMEEMRTKLLRPFNFQRAVKQVIGMRPSALFKETMSELSAKWVQEQNNYSNHIDIKTPKSQYPADFLLPQEGPNQTIFCIRSSPTSVNKIIRLDSMGSATPVAKTGLQLAPYFHLRGDEIVWDEFRKDARFGKQTYNVINVYNLTTKRVRTLTKNTRYYSPVLHPTRNEIAVVEVTKTGETKLRILNAKTGFILDSIPIPEHTHIQQPKFNASGDKIIAIAVSPRGTNLVEFDLPTKTHAIRLTWSNQQIERPMYYGNTILFKAHFDGIDNIYQVSNEGEITQITSAEFGAFNPSLAVGDSILFNTYRYNGYKLAKQAIRTFDPKSAASRNWYIQPTLDAMDTTDISTPLSDTSEMIVSRYNATAHMINFHSLSISSTNFESFDNYIPGIFWLSNDVLNTTQLKLGYEFDPDIAKSIYSAEVSYRKYLPIFTARYANRGLVGNAVSSTKPDEVVMFDYRDHLATFDVSIPLSIYRRNIVYSYGLNAGTSYNRRYNLSVQLKNFHEAIAFPLNYQIYFNRNSMRSKMDLAPRWGQNFSVTFRHLPFERTINGQLFSIRTNFYFPGLWRNHSLQIRFAAQKGNGRYNGVYDIPLVSGWGHFKSPIVHNTAMATYRFPLFYPDWSIGSIAYIKRFQALLFSDFQNVWNDTAPKSLGIGLSTDFHVFRYVLPDINVAAKLTYINDRSSTQTIVPTFGLSYSY</sequence>
<proteinExistence type="predicted"/>
<dbReference type="Gene3D" id="2.120.10.30">
    <property type="entry name" value="TolB, C-terminal domain"/>
    <property type="match status" value="1"/>
</dbReference>
<evidence type="ECO:0000313" key="1">
    <source>
        <dbReference type="EMBL" id="MFD2547903.1"/>
    </source>
</evidence>
<gene>
    <name evidence="1" type="ORF">ACFSR5_09640</name>
</gene>
<dbReference type="Proteomes" id="UP001597545">
    <property type="component" value="Unassembled WGS sequence"/>
</dbReference>
<dbReference type="SUPFAM" id="SSF82171">
    <property type="entry name" value="DPP6 N-terminal domain-like"/>
    <property type="match status" value="1"/>
</dbReference>
<dbReference type="EMBL" id="JBHULR010000003">
    <property type="protein sequence ID" value="MFD2547903.1"/>
    <property type="molecule type" value="Genomic_DNA"/>
</dbReference>
<protein>
    <recommendedName>
        <fullName evidence="3">DUF4157 domain-containing protein</fullName>
    </recommendedName>
</protein>
<evidence type="ECO:0000313" key="2">
    <source>
        <dbReference type="Proteomes" id="UP001597545"/>
    </source>
</evidence>
<comment type="caution">
    <text evidence="1">The sequence shown here is derived from an EMBL/GenBank/DDBJ whole genome shotgun (WGS) entry which is preliminary data.</text>
</comment>
<dbReference type="InterPro" id="IPR011042">
    <property type="entry name" value="6-blade_b-propeller_TolB-like"/>
</dbReference>
<reference evidence="2" key="1">
    <citation type="journal article" date="2019" name="Int. J. Syst. Evol. Microbiol.">
        <title>The Global Catalogue of Microorganisms (GCM) 10K type strain sequencing project: providing services to taxonomists for standard genome sequencing and annotation.</title>
        <authorList>
            <consortium name="The Broad Institute Genomics Platform"/>
            <consortium name="The Broad Institute Genome Sequencing Center for Infectious Disease"/>
            <person name="Wu L."/>
            <person name="Ma J."/>
        </authorList>
    </citation>
    <scope>NUCLEOTIDE SEQUENCE [LARGE SCALE GENOMIC DNA]</scope>
    <source>
        <strain evidence="2">KCTC 42662</strain>
    </source>
</reference>